<evidence type="ECO:0000256" key="3">
    <source>
        <dbReference type="ARBA" id="ARBA00022741"/>
    </source>
</evidence>
<dbReference type="AlphaFoldDB" id="A0A149TXC8"/>
<feature type="transmembrane region" description="Helical" evidence="7">
    <location>
        <begin position="152"/>
        <end position="179"/>
    </location>
</feature>
<dbReference type="CDD" id="cd03228">
    <property type="entry name" value="ABCC_MRP_Like"/>
    <property type="match status" value="1"/>
</dbReference>
<dbReference type="GO" id="GO:0034040">
    <property type="term" value="F:ATPase-coupled lipid transmembrane transporter activity"/>
    <property type="evidence" value="ECO:0007669"/>
    <property type="project" value="TreeGrafter"/>
</dbReference>
<dbReference type="RefSeq" id="WP_061472390.1">
    <property type="nucleotide sequence ID" value="NZ_LHZU01000142.1"/>
</dbReference>
<evidence type="ECO:0000256" key="5">
    <source>
        <dbReference type="ARBA" id="ARBA00022989"/>
    </source>
</evidence>
<dbReference type="GO" id="GO:0016887">
    <property type="term" value="F:ATP hydrolysis activity"/>
    <property type="evidence" value="ECO:0007669"/>
    <property type="project" value="InterPro"/>
</dbReference>
<feature type="domain" description="ABC transmembrane type-1" evidence="9">
    <location>
        <begin position="27"/>
        <end position="303"/>
    </location>
</feature>
<comment type="subcellular location">
    <subcellularLocation>
        <location evidence="1">Cell membrane</location>
        <topology evidence="1">Multi-pass membrane protein</topology>
    </subcellularLocation>
</comment>
<evidence type="ECO:0000313" key="10">
    <source>
        <dbReference type="EMBL" id="KXV57788.1"/>
    </source>
</evidence>
<dbReference type="Pfam" id="PF00664">
    <property type="entry name" value="ABC_membrane"/>
    <property type="match status" value="1"/>
</dbReference>
<dbReference type="Proteomes" id="UP000075360">
    <property type="component" value="Unassembled WGS sequence"/>
</dbReference>
<name>A0A149TXC8_9PROT</name>
<dbReference type="InterPro" id="IPR039421">
    <property type="entry name" value="Type_1_exporter"/>
</dbReference>
<dbReference type="GO" id="GO:0140359">
    <property type="term" value="F:ABC-type transporter activity"/>
    <property type="evidence" value="ECO:0007669"/>
    <property type="project" value="InterPro"/>
</dbReference>
<dbReference type="Pfam" id="PF00005">
    <property type="entry name" value="ABC_tran"/>
    <property type="match status" value="1"/>
</dbReference>
<evidence type="ECO:0000313" key="11">
    <source>
        <dbReference type="Proteomes" id="UP000075360"/>
    </source>
</evidence>
<proteinExistence type="predicted"/>
<keyword evidence="2 7" id="KW-0812">Transmembrane</keyword>
<dbReference type="SUPFAM" id="SSF52540">
    <property type="entry name" value="P-loop containing nucleoside triphosphate hydrolases"/>
    <property type="match status" value="1"/>
</dbReference>
<dbReference type="Gene3D" id="3.40.50.300">
    <property type="entry name" value="P-loop containing nucleotide triphosphate hydrolases"/>
    <property type="match status" value="1"/>
</dbReference>
<evidence type="ECO:0000256" key="1">
    <source>
        <dbReference type="ARBA" id="ARBA00004651"/>
    </source>
</evidence>
<dbReference type="Gene3D" id="1.20.1560.10">
    <property type="entry name" value="ABC transporter type 1, transmembrane domain"/>
    <property type="match status" value="1"/>
</dbReference>
<dbReference type="InterPro" id="IPR003439">
    <property type="entry name" value="ABC_transporter-like_ATP-bd"/>
</dbReference>
<dbReference type="GO" id="GO:0005886">
    <property type="term" value="C:plasma membrane"/>
    <property type="evidence" value="ECO:0007669"/>
    <property type="project" value="UniProtKB-SubCell"/>
</dbReference>
<dbReference type="InterPro" id="IPR027417">
    <property type="entry name" value="P-loop_NTPase"/>
</dbReference>
<gene>
    <name evidence="10" type="ORF">AD948_13580</name>
</gene>
<keyword evidence="5 7" id="KW-1133">Transmembrane helix</keyword>
<evidence type="ECO:0000256" key="6">
    <source>
        <dbReference type="ARBA" id="ARBA00023136"/>
    </source>
</evidence>
<organism evidence="10 11">
    <name type="scientific">Acetobacter senegalensis</name>
    <dbReference type="NCBI Taxonomy" id="446692"/>
    <lineage>
        <taxon>Bacteria</taxon>
        <taxon>Pseudomonadati</taxon>
        <taxon>Pseudomonadota</taxon>
        <taxon>Alphaproteobacteria</taxon>
        <taxon>Acetobacterales</taxon>
        <taxon>Acetobacteraceae</taxon>
        <taxon>Acetobacter</taxon>
    </lineage>
</organism>
<evidence type="ECO:0000256" key="2">
    <source>
        <dbReference type="ARBA" id="ARBA00022692"/>
    </source>
</evidence>
<evidence type="ECO:0000259" key="8">
    <source>
        <dbReference type="PROSITE" id="PS50893"/>
    </source>
</evidence>
<comment type="caution">
    <text evidence="10">The sequence shown here is derived from an EMBL/GenBank/DDBJ whole genome shotgun (WGS) entry which is preliminary data.</text>
</comment>
<feature type="transmembrane region" description="Helical" evidence="7">
    <location>
        <begin position="245"/>
        <end position="263"/>
    </location>
</feature>
<dbReference type="EMBL" id="LHZU01000142">
    <property type="protein sequence ID" value="KXV57788.1"/>
    <property type="molecule type" value="Genomic_DNA"/>
</dbReference>
<dbReference type="PROSITE" id="PS50893">
    <property type="entry name" value="ABC_TRANSPORTER_2"/>
    <property type="match status" value="1"/>
</dbReference>
<dbReference type="NCBIfam" id="TIGR01194">
    <property type="entry name" value="cyc_pep_trnsptr"/>
    <property type="match status" value="1"/>
</dbReference>
<dbReference type="PATRIC" id="fig|446692.4.peg.2053"/>
<dbReference type="GO" id="GO:0005524">
    <property type="term" value="F:ATP binding"/>
    <property type="evidence" value="ECO:0007669"/>
    <property type="project" value="UniProtKB-KW"/>
</dbReference>
<feature type="domain" description="ABC transporter" evidence="8">
    <location>
        <begin position="337"/>
        <end position="560"/>
    </location>
</feature>
<dbReference type="PANTHER" id="PTHR24221:SF654">
    <property type="entry name" value="ATP-BINDING CASSETTE SUB-FAMILY B MEMBER 6"/>
    <property type="match status" value="1"/>
</dbReference>
<sequence length="561" mass="61153">MAAPSSAPRKRGFLGDIITLLRPFWSVTLLSTLVGTLGGLATAWLLASINRALHEPDGFTGTLALQFLGLCALSIAGSAVAGIGNSVAGQKIIACLRRDVAARILATPIDVLERHKSHKLLAILNGDIGTVSAFTFNFAGYAVSFATVVASLFYLFVISPLACAIVVLSFSVGTGLALWRRQIWQSDYREVRATEDVLQKQYRTITEGARELQLNHDRRRHVHETLLAGAADRIADIKIVAMRRFWLFDSVSEAIFFLTVAVLLSTRPWTGLSASAVSGAVLVLLYVRGPLEQTLQALPAMSSAEISMQRVADLTAELPLDNDQDSVTDAPVFHKAISLQEAVYAFHKPDNMPDGMEGFVLGPLNLTIRKGETLFIVGENGSGKTTLVKLLLGLYAPTSGQLLLDGAPVTADSVSGYRQLFSSVFSDYFLFDDLVAPSPRDLEIARHWLERLEIGHKVKVVDGKFSTIDLSTGQKKRLALVQAFLDHRPIMMLDEWAADQDPTFRKIFYTEILPELKAVGRTLIVVSHDDRYFDCADTVIGLKAGKIIDVKATPQTACLAS</sequence>
<reference evidence="10 11" key="1">
    <citation type="submission" date="2015-06" db="EMBL/GenBank/DDBJ databases">
        <title>Improved classification and identification of acetic acid bacteria using matrix-assisted laser desorption/ionization time-of-flight mass spectrometry; Gluconobacter nephelii and Gluconobacter uchimurae are later heterotypic synonyms of Gluconobacter japonicus and Gluconobacter oxydans, respectively.</title>
        <authorList>
            <person name="Li L."/>
            <person name="Cleenwerck I."/>
            <person name="De Vuyst L."/>
            <person name="Vandamme P."/>
        </authorList>
    </citation>
    <scope>NUCLEOTIDE SEQUENCE [LARGE SCALE GENOMIC DNA]</scope>
    <source>
        <strain evidence="10 11">LMG 23690</strain>
    </source>
</reference>
<dbReference type="GO" id="GO:1904680">
    <property type="term" value="F:peptide transmembrane transporter activity"/>
    <property type="evidence" value="ECO:0007669"/>
    <property type="project" value="InterPro"/>
</dbReference>
<evidence type="ECO:0000259" key="9">
    <source>
        <dbReference type="PROSITE" id="PS50929"/>
    </source>
</evidence>
<feature type="transmembrane region" description="Helical" evidence="7">
    <location>
        <begin position="67"/>
        <end position="88"/>
    </location>
</feature>
<feature type="transmembrane region" description="Helical" evidence="7">
    <location>
        <begin position="120"/>
        <end position="146"/>
    </location>
</feature>
<dbReference type="PANTHER" id="PTHR24221">
    <property type="entry name" value="ATP-BINDING CASSETTE SUB-FAMILY B"/>
    <property type="match status" value="1"/>
</dbReference>
<dbReference type="InterPro" id="IPR005898">
    <property type="entry name" value="Cyc_pep_transpt_SyrD/YojI"/>
</dbReference>
<feature type="transmembrane region" description="Helical" evidence="7">
    <location>
        <begin position="20"/>
        <end position="47"/>
    </location>
</feature>
<keyword evidence="3" id="KW-0547">Nucleotide-binding</keyword>
<dbReference type="OrthoDB" id="7279750at2"/>
<dbReference type="PROSITE" id="PS50929">
    <property type="entry name" value="ABC_TM1F"/>
    <property type="match status" value="1"/>
</dbReference>
<keyword evidence="6 7" id="KW-0472">Membrane</keyword>
<dbReference type="InterPro" id="IPR036640">
    <property type="entry name" value="ABC1_TM_sf"/>
</dbReference>
<dbReference type="GO" id="GO:0015833">
    <property type="term" value="P:peptide transport"/>
    <property type="evidence" value="ECO:0007669"/>
    <property type="project" value="InterPro"/>
</dbReference>
<evidence type="ECO:0000256" key="4">
    <source>
        <dbReference type="ARBA" id="ARBA00022840"/>
    </source>
</evidence>
<dbReference type="InterPro" id="IPR003593">
    <property type="entry name" value="AAA+_ATPase"/>
</dbReference>
<evidence type="ECO:0000256" key="7">
    <source>
        <dbReference type="SAM" id="Phobius"/>
    </source>
</evidence>
<dbReference type="SUPFAM" id="SSF90123">
    <property type="entry name" value="ABC transporter transmembrane region"/>
    <property type="match status" value="1"/>
</dbReference>
<keyword evidence="4" id="KW-0067">ATP-binding</keyword>
<dbReference type="InterPro" id="IPR011527">
    <property type="entry name" value="ABC1_TM_dom"/>
</dbReference>
<accession>A0A149TXC8</accession>
<dbReference type="SMART" id="SM00382">
    <property type="entry name" value="AAA"/>
    <property type="match status" value="1"/>
</dbReference>
<protein>
    <submittedName>
        <fullName evidence="10">Cyclic peptide transporter</fullName>
    </submittedName>
</protein>